<keyword evidence="2" id="KW-1185">Reference proteome</keyword>
<dbReference type="EMBL" id="WKKF01000002">
    <property type="protein sequence ID" value="MRX54798.1"/>
    <property type="molecule type" value="Genomic_DNA"/>
</dbReference>
<dbReference type="RefSeq" id="WP_154318754.1">
    <property type="nucleotide sequence ID" value="NZ_CAJGAA010000002.1"/>
</dbReference>
<protein>
    <submittedName>
        <fullName evidence="1">Uncharacterized protein</fullName>
    </submittedName>
</protein>
<proteinExistence type="predicted"/>
<organism evidence="1 2">
    <name type="scientific">Metabacillus idriensis</name>
    <dbReference type="NCBI Taxonomy" id="324768"/>
    <lineage>
        <taxon>Bacteria</taxon>
        <taxon>Bacillati</taxon>
        <taxon>Bacillota</taxon>
        <taxon>Bacilli</taxon>
        <taxon>Bacillales</taxon>
        <taxon>Bacillaceae</taxon>
        <taxon>Metabacillus</taxon>
    </lineage>
</organism>
<comment type="caution">
    <text evidence="1">The sequence shown here is derived from an EMBL/GenBank/DDBJ whole genome shotgun (WGS) entry which is preliminary data.</text>
</comment>
<evidence type="ECO:0000313" key="1">
    <source>
        <dbReference type="EMBL" id="MRX54798.1"/>
    </source>
</evidence>
<name>A0A6I2M9J6_9BACI</name>
<reference evidence="1 2" key="1">
    <citation type="submission" date="2019-11" db="EMBL/GenBank/DDBJ databases">
        <title>Bacillus idriensis genome.</title>
        <authorList>
            <person name="Konopka E.N."/>
            <person name="Newman J.D."/>
        </authorList>
    </citation>
    <scope>NUCLEOTIDE SEQUENCE [LARGE SCALE GENOMIC DNA]</scope>
    <source>
        <strain evidence="1 2">DSM 19097</strain>
    </source>
</reference>
<dbReference type="AlphaFoldDB" id="A0A6I2M9J6"/>
<sequence length="92" mass="10583">MPIYLVTYDLISPARDNEAMHNFLNTLGEALQVQKSATFLSTDLTEQELHTHITYNADSSDEWIITKLEKDFTGSSNKDDLLNRFLKSQQFI</sequence>
<gene>
    <name evidence="1" type="ORF">GJU41_12515</name>
</gene>
<accession>A0A6I2M9J6</accession>
<evidence type="ECO:0000313" key="2">
    <source>
        <dbReference type="Proteomes" id="UP000441585"/>
    </source>
</evidence>
<dbReference type="Proteomes" id="UP000441585">
    <property type="component" value="Unassembled WGS sequence"/>
</dbReference>